<evidence type="ECO:0008006" key="4">
    <source>
        <dbReference type="Google" id="ProtNLM"/>
    </source>
</evidence>
<dbReference type="SUPFAM" id="SSF110921">
    <property type="entry name" value="2-isopropylmalate synthase LeuA, allosteric (dimerisation) domain"/>
    <property type="match status" value="1"/>
</dbReference>
<dbReference type="Proteomes" id="UP001143347">
    <property type="component" value="Unassembled WGS sequence"/>
</dbReference>
<comment type="caution">
    <text evidence="2">The sequence shown here is derived from an EMBL/GenBank/DDBJ whole genome shotgun (WGS) entry which is preliminary data.</text>
</comment>
<accession>A0A9X3D8I1</accession>
<dbReference type="GO" id="GO:0016740">
    <property type="term" value="F:transferase activity"/>
    <property type="evidence" value="ECO:0007669"/>
    <property type="project" value="UniProtKB-KW"/>
</dbReference>
<dbReference type="EMBL" id="JAPKFM010000018">
    <property type="protein sequence ID" value="MCX2965656.1"/>
    <property type="molecule type" value="Genomic_DNA"/>
</dbReference>
<gene>
    <name evidence="2" type="ORF">OSB52_16335</name>
</gene>
<evidence type="ECO:0000313" key="2">
    <source>
        <dbReference type="EMBL" id="MCX2965656.1"/>
    </source>
</evidence>
<dbReference type="Gene3D" id="3.30.160.270">
    <property type="match status" value="1"/>
</dbReference>
<sequence>MSWEGFLAEYAPTGAIRLGTWSTRRDREDLVTCQATIAHADKIMSLQATAAGPIGAMTSMLHDIGAPVQIAGLHQREVAGTVITFLLCEHDDRRCWAYGTGQTADEANVRALIAGANRLRPTQ</sequence>
<protein>
    <recommendedName>
        <fullName evidence="4">2-isopropylmalate synthase LeuA allosteric (dimerisation) domain-containing protein</fullName>
    </recommendedName>
</protein>
<keyword evidence="3" id="KW-1185">Reference proteome</keyword>
<organism evidence="2 3">
    <name type="scientific">Gordonia aquimaris</name>
    <dbReference type="NCBI Taxonomy" id="2984863"/>
    <lineage>
        <taxon>Bacteria</taxon>
        <taxon>Bacillati</taxon>
        <taxon>Actinomycetota</taxon>
        <taxon>Actinomycetes</taxon>
        <taxon>Mycobacteriales</taxon>
        <taxon>Gordoniaceae</taxon>
        <taxon>Gordonia</taxon>
    </lineage>
</organism>
<reference evidence="2" key="1">
    <citation type="submission" date="2022-10" db="EMBL/GenBank/DDBJ databases">
        <title>WGS of marine actinomycetes from Thailand.</title>
        <authorList>
            <person name="Thawai C."/>
        </authorList>
    </citation>
    <scope>NUCLEOTIDE SEQUENCE</scope>
    <source>
        <strain evidence="2">SW21</strain>
    </source>
</reference>
<keyword evidence="1" id="KW-0808">Transferase</keyword>
<dbReference type="AlphaFoldDB" id="A0A9X3D8I1"/>
<name>A0A9X3D8I1_9ACTN</name>
<evidence type="ECO:0000256" key="1">
    <source>
        <dbReference type="ARBA" id="ARBA00022679"/>
    </source>
</evidence>
<evidence type="ECO:0000313" key="3">
    <source>
        <dbReference type="Proteomes" id="UP001143347"/>
    </source>
</evidence>
<dbReference type="InterPro" id="IPR036230">
    <property type="entry name" value="LeuA_allosteric_dom_sf"/>
</dbReference>
<proteinExistence type="predicted"/>